<dbReference type="NCBIfam" id="TIGR01488">
    <property type="entry name" value="HAD-SF-IB"/>
    <property type="match status" value="1"/>
</dbReference>
<dbReference type="FunFam" id="3.40.50.1000:FF:000025">
    <property type="entry name" value="HAD hydrolase, family IB"/>
    <property type="match status" value="1"/>
</dbReference>
<evidence type="ECO:0000256" key="3">
    <source>
        <dbReference type="ARBA" id="ARBA00013085"/>
    </source>
</evidence>
<evidence type="ECO:0000256" key="10">
    <source>
        <dbReference type="ARBA" id="ARBA00053547"/>
    </source>
</evidence>
<dbReference type="CDD" id="cd02612">
    <property type="entry name" value="HAD_PGPPase"/>
    <property type="match status" value="1"/>
</dbReference>
<comment type="catalytic activity">
    <reaction evidence="9">
        <text>L-histidinol phosphate + H2O = L-histidinol + phosphate</text>
        <dbReference type="Rhea" id="RHEA:14465"/>
        <dbReference type="ChEBI" id="CHEBI:15377"/>
        <dbReference type="ChEBI" id="CHEBI:43474"/>
        <dbReference type="ChEBI" id="CHEBI:57699"/>
        <dbReference type="ChEBI" id="CHEBI:57980"/>
        <dbReference type="EC" id="3.1.3.15"/>
    </reaction>
    <physiologicalReaction direction="left-to-right" evidence="9">
        <dbReference type="Rhea" id="RHEA:14466"/>
    </physiologicalReaction>
</comment>
<sequence>MRLAIFDLDNTLIAGDSDHAWGEFLVEQGAVDPLEYRTANDRFHQDYINETLDLDAYLRFSLAPLASHSRGQLAAWHQHFMASVIEPIILPRAEELLARHRANGDYLLIITATNRFITGPIAERLGVDDLIAIEVEEIEGRYTGNPTGVPSFREGKITRLEQWLEAHDMSLEDAFFYSDSRNDLPLLKQVDHPVAVDPDEHLRAYAEKAGWRIMSLRDPI</sequence>
<dbReference type="PANTHER" id="PTHR43344">
    <property type="entry name" value="PHOSPHOSERINE PHOSPHATASE"/>
    <property type="match status" value="1"/>
</dbReference>
<evidence type="ECO:0000256" key="7">
    <source>
        <dbReference type="ARBA" id="ARBA00022842"/>
    </source>
</evidence>
<dbReference type="InterPro" id="IPR050582">
    <property type="entry name" value="HAD-like_SerB"/>
</dbReference>
<accession>A0AA42CUL0</accession>
<evidence type="ECO:0000313" key="11">
    <source>
        <dbReference type="EMBL" id="MCX2524797.1"/>
    </source>
</evidence>
<dbReference type="InterPro" id="IPR036412">
    <property type="entry name" value="HAD-like_sf"/>
</dbReference>
<evidence type="ECO:0000256" key="5">
    <source>
        <dbReference type="ARBA" id="ARBA00022723"/>
    </source>
</evidence>
<comment type="caution">
    <text evidence="11">The sequence shown here is derived from an EMBL/GenBank/DDBJ whole genome shotgun (WGS) entry which is preliminary data.</text>
</comment>
<comment type="similarity">
    <text evidence="2">Belongs to the HAD-like hydrolase superfamily. SerB family.</text>
</comment>
<dbReference type="Gene3D" id="1.20.1440.100">
    <property type="entry name" value="SG protein - dephosphorylation function"/>
    <property type="match status" value="1"/>
</dbReference>
<dbReference type="EC" id="3.1.3.15" evidence="3"/>
<evidence type="ECO:0000256" key="4">
    <source>
        <dbReference type="ARBA" id="ARBA00021697"/>
    </source>
</evidence>
<evidence type="ECO:0000313" key="12">
    <source>
        <dbReference type="Proteomes" id="UP001165678"/>
    </source>
</evidence>
<evidence type="ECO:0000256" key="9">
    <source>
        <dbReference type="ARBA" id="ARBA00052092"/>
    </source>
</evidence>
<dbReference type="GO" id="GO:0004401">
    <property type="term" value="F:histidinol-phosphatase activity"/>
    <property type="evidence" value="ECO:0007669"/>
    <property type="project" value="UniProtKB-EC"/>
</dbReference>
<proteinExistence type="inferred from homology"/>
<comment type="pathway">
    <text evidence="1">Amino-acid biosynthesis; L-histidine biosynthesis; L-histidine from 5-phospho-alpha-D-ribose 1-diphosphate: step 8/9.</text>
</comment>
<keyword evidence="12" id="KW-1185">Reference proteome</keyword>
<dbReference type="SUPFAM" id="SSF56784">
    <property type="entry name" value="HAD-like"/>
    <property type="match status" value="1"/>
</dbReference>
<evidence type="ECO:0000256" key="1">
    <source>
        <dbReference type="ARBA" id="ARBA00004970"/>
    </source>
</evidence>
<dbReference type="Pfam" id="PF12710">
    <property type="entry name" value="HAD"/>
    <property type="match status" value="1"/>
</dbReference>
<dbReference type="Gene3D" id="3.40.50.1000">
    <property type="entry name" value="HAD superfamily/HAD-like"/>
    <property type="match status" value="1"/>
</dbReference>
<evidence type="ECO:0000256" key="2">
    <source>
        <dbReference type="ARBA" id="ARBA00009184"/>
    </source>
</evidence>
<dbReference type="InterPro" id="IPR006385">
    <property type="entry name" value="HAD_hydro_SerB1"/>
</dbReference>
<name>A0AA42CUL0_9GAMM</name>
<protein>
    <recommendedName>
        <fullName evidence="4">Histidinol-phosphatase</fullName>
        <ecNumber evidence="3">3.1.3.15</ecNumber>
    </recommendedName>
    <alternativeName>
        <fullName evidence="8">Histidinol-phosphate phosphatase</fullName>
    </alternativeName>
</protein>
<organism evidence="11 12">
    <name type="scientific">Larsenimonas rhizosphaerae</name>
    <dbReference type="NCBI Taxonomy" id="2944682"/>
    <lineage>
        <taxon>Bacteria</taxon>
        <taxon>Pseudomonadati</taxon>
        <taxon>Pseudomonadota</taxon>
        <taxon>Gammaproteobacteria</taxon>
        <taxon>Oceanospirillales</taxon>
        <taxon>Halomonadaceae</taxon>
        <taxon>Larsenimonas</taxon>
    </lineage>
</organism>
<comment type="function">
    <text evidence="10">Catalyzes the dephosphorylation of histidinol-phosphate to histidinol, the direct precursor of histidine.</text>
</comment>
<gene>
    <name evidence="11" type="ORF">OQ287_11155</name>
</gene>
<dbReference type="GO" id="GO:0046872">
    <property type="term" value="F:metal ion binding"/>
    <property type="evidence" value="ECO:0007669"/>
    <property type="project" value="UniProtKB-KW"/>
</dbReference>
<dbReference type="AlphaFoldDB" id="A0AA42CUL0"/>
<dbReference type="PANTHER" id="PTHR43344:SF13">
    <property type="entry name" value="PHOSPHATASE RV3661-RELATED"/>
    <property type="match status" value="1"/>
</dbReference>
<evidence type="ECO:0000256" key="6">
    <source>
        <dbReference type="ARBA" id="ARBA00022801"/>
    </source>
</evidence>
<keyword evidence="5" id="KW-0479">Metal-binding</keyword>
<dbReference type="InterPro" id="IPR023214">
    <property type="entry name" value="HAD_sf"/>
</dbReference>
<dbReference type="RefSeq" id="WP_250939260.1">
    <property type="nucleotide sequence ID" value="NZ_JAMLJK010000004.1"/>
</dbReference>
<dbReference type="Proteomes" id="UP001165678">
    <property type="component" value="Unassembled WGS sequence"/>
</dbReference>
<keyword evidence="6 11" id="KW-0378">Hydrolase</keyword>
<evidence type="ECO:0000256" key="8">
    <source>
        <dbReference type="ARBA" id="ARBA00033209"/>
    </source>
</evidence>
<reference evidence="11" key="1">
    <citation type="submission" date="2022-11" db="EMBL/GenBank/DDBJ databases">
        <title>Larsenimonas rhizosphaerae sp. nov., isolated from a tidal mudflat.</title>
        <authorList>
            <person name="Lee S.D."/>
            <person name="Kim I.S."/>
        </authorList>
    </citation>
    <scope>NUCLEOTIDE SEQUENCE</scope>
    <source>
        <strain evidence="11">GH2-1</strain>
    </source>
</reference>
<dbReference type="EMBL" id="JAPIVE010000003">
    <property type="protein sequence ID" value="MCX2524797.1"/>
    <property type="molecule type" value="Genomic_DNA"/>
</dbReference>
<keyword evidence="7" id="KW-0460">Magnesium</keyword>
<dbReference type="NCBIfam" id="TIGR01490">
    <property type="entry name" value="HAD-SF-IB-hyp1"/>
    <property type="match status" value="1"/>
</dbReference>